<dbReference type="EMBL" id="JAADJZ010000012">
    <property type="protein sequence ID" value="KAF2871263.1"/>
    <property type="molecule type" value="Genomic_DNA"/>
</dbReference>
<sequence length="662" mass="75052">MVRCPPSQTSITVPRLNTVHHHINFEMSFKKIDRRHNNPSDNAGLNAEAGIHTAASSQAKRPVSASGKPIKSALRSGSRSKYSSGSSKRAVRFRLPDRSSPVGRLDSESPFLHKSLSREGRRQVGAERGQFGTLHPVEDESHLVEDESHLAEDESHLVEDESLHPVEDESPFPGANIQSQSIQRPVQGLSLYEDPTPPILDKGKAAIRDIDSQPVEDAHVISSSQVSEPKRPKRKTTYNYARYLDRPLTILAALAWRQALDRDEPVIRSMQETDWRVHAVQLLCSMDFDVVALLASGGLAREYRENPTTSPVRGLCVDTAWAEDGNHEAPCIYTVELCDTMTGMSPTPTQLLQVKQRLRLYAELNSEDKHSIQDILEVENAGRQSDFLKPLHIEQGRRYYLRVGGGSALDRVDKINKFCDALEHRLHKLPQDEWDEPLQRALRYIGYAMRFSSHKQQHDADKSSSWLMHLVKACCIVVLNESGQTWGLEYYVVCYCANEKEIPVAELLLTLLADALHDTGGGFCVHPAGQNVSSSLFLDRNHQQAAMIWSEREAFRHRNTGFNRNMARECRRAEQYQPRPLPVETTADKIERLRRLTKQGTIEVAAEERLRREEMDDGLRHGREFIDKFVQNGFRRFRNWHMGFEVELGQLQGIRDALGEAE</sequence>
<feature type="compositionally biased region" description="Low complexity" evidence="1">
    <location>
        <begin position="75"/>
        <end position="88"/>
    </location>
</feature>
<organism evidence="2 3">
    <name type="scientific">Massariosphaeria phaeospora</name>
    <dbReference type="NCBI Taxonomy" id="100035"/>
    <lineage>
        <taxon>Eukaryota</taxon>
        <taxon>Fungi</taxon>
        <taxon>Dikarya</taxon>
        <taxon>Ascomycota</taxon>
        <taxon>Pezizomycotina</taxon>
        <taxon>Dothideomycetes</taxon>
        <taxon>Pleosporomycetidae</taxon>
        <taxon>Pleosporales</taxon>
        <taxon>Pleosporales incertae sedis</taxon>
        <taxon>Massariosphaeria</taxon>
    </lineage>
</organism>
<reference evidence="2 3" key="1">
    <citation type="submission" date="2020-01" db="EMBL/GenBank/DDBJ databases">
        <authorList>
            <consortium name="DOE Joint Genome Institute"/>
            <person name="Haridas S."/>
            <person name="Albert R."/>
            <person name="Binder M."/>
            <person name="Bloem J."/>
            <person name="Labutti K."/>
            <person name="Salamov A."/>
            <person name="Andreopoulos B."/>
            <person name="Baker S.E."/>
            <person name="Barry K."/>
            <person name="Bills G."/>
            <person name="Bluhm B.H."/>
            <person name="Cannon C."/>
            <person name="Castanera R."/>
            <person name="Culley D.E."/>
            <person name="Daum C."/>
            <person name="Ezra D."/>
            <person name="Gonzalez J.B."/>
            <person name="Henrissat B."/>
            <person name="Kuo A."/>
            <person name="Liang C."/>
            <person name="Lipzen A."/>
            <person name="Lutzoni F."/>
            <person name="Magnuson J."/>
            <person name="Mondo S."/>
            <person name="Nolan M."/>
            <person name="Ohm R."/>
            <person name="Pangilinan J."/>
            <person name="Park H.-J.H."/>
            <person name="Ramirez L."/>
            <person name="Alfaro M."/>
            <person name="Sun H."/>
            <person name="Tritt A."/>
            <person name="Yoshinaga Y."/>
            <person name="Zwiers L.-H.L."/>
            <person name="Turgeon B.G."/>
            <person name="Goodwin S.B."/>
            <person name="Spatafora J.W."/>
            <person name="Crous P.W."/>
            <person name="Grigoriev I.V."/>
        </authorList>
    </citation>
    <scope>NUCLEOTIDE SEQUENCE [LARGE SCALE GENOMIC DNA]</scope>
    <source>
        <strain evidence="2 3">CBS 611.86</strain>
    </source>
</reference>
<name>A0A7C8MBH3_9PLEO</name>
<gene>
    <name evidence="2" type="ORF">BDV95DRAFT_58235</name>
</gene>
<comment type="caution">
    <text evidence="2">The sequence shown here is derived from an EMBL/GenBank/DDBJ whole genome shotgun (WGS) entry which is preliminary data.</text>
</comment>
<evidence type="ECO:0000256" key="1">
    <source>
        <dbReference type="SAM" id="MobiDB-lite"/>
    </source>
</evidence>
<dbReference type="Proteomes" id="UP000481861">
    <property type="component" value="Unassembled WGS sequence"/>
</dbReference>
<evidence type="ECO:0000313" key="3">
    <source>
        <dbReference type="Proteomes" id="UP000481861"/>
    </source>
</evidence>
<protein>
    <submittedName>
        <fullName evidence="2">Uncharacterized protein</fullName>
    </submittedName>
</protein>
<accession>A0A7C8MBH3</accession>
<dbReference type="OrthoDB" id="3799243at2759"/>
<feature type="compositionally biased region" description="Basic and acidic residues" evidence="1">
    <location>
        <begin position="136"/>
        <end position="167"/>
    </location>
</feature>
<keyword evidence="3" id="KW-1185">Reference proteome</keyword>
<proteinExistence type="predicted"/>
<feature type="region of interest" description="Disordered" evidence="1">
    <location>
        <begin position="53"/>
        <end position="181"/>
    </location>
</feature>
<evidence type="ECO:0000313" key="2">
    <source>
        <dbReference type="EMBL" id="KAF2871263.1"/>
    </source>
</evidence>
<feature type="compositionally biased region" description="Basic and acidic residues" evidence="1">
    <location>
        <begin position="116"/>
        <end position="125"/>
    </location>
</feature>
<dbReference type="AlphaFoldDB" id="A0A7C8MBH3"/>